<sequence length="66" mass="7079">MQLISISQSLLKQAANVRAATRLKTPDAIHAARALSINCNQFIPILYEDAHNQDPPVVPPCQGGTA</sequence>
<name>A0A951QQR5_9CYAN</name>
<dbReference type="AlphaFoldDB" id="A0A951QQR5"/>
<protein>
    <submittedName>
        <fullName evidence="1">Uncharacterized protein</fullName>
    </submittedName>
</protein>
<evidence type="ECO:0000313" key="1">
    <source>
        <dbReference type="EMBL" id="MBW4669916.1"/>
    </source>
</evidence>
<comment type="caution">
    <text evidence="1">The sequence shown here is derived from an EMBL/GenBank/DDBJ whole genome shotgun (WGS) entry which is preliminary data.</text>
</comment>
<reference evidence="1" key="2">
    <citation type="journal article" date="2022" name="Microbiol. Resour. Announc.">
        <title>Metagenome Sequencing to Explore Phylogenomics of Terrestrial Cyanobacteria.</title>
        <authorList>
            <person name="Ward R.D."/>
            <person name="Stajich J.E."/>
            <person name="Johansen J.R."/>
            <person name="Huntemann M."/>
            <person name="Clum A."/>
            <person name="Foster B."/>
            <person name="Foster B."/>
            <person name="Roux S."/>
            <person name="Palaniappan K."/>
            <person name="Varghese N."/>
            <person name="Mukherjee S."/>
            <person name="Reddy T.B.K."/>
            <person name="Daum C."/>
            <person name="Copeland A."/>
            <person name="Chen I.A."/>
            <person name="Ivanova N.N."/>
            <person name="Kyrpides N.C."/>
            <person name="Shapiro N."/>
            <person name="Eloe-Fadrosh E.A."/>
            <person name="Pietrasiak N."/>
        </authorList>
    </citation>
    <scope>NUCLEOTIDE SEQUENCE</scope>
    <source>
        <strain evidence="1">GSE-NOS-MK-12-04C</strain>
    </source>
</reference>
<dbReference type="EMBL" id="JAHHGZ010000025">
    <property type="protein sequence ID" value="MBW4669916.1"/>
    <property type="molecule type" value="Genomic_DNA"/>
</dbReference>
<gene>
    <name evidence="1" type="ORF">KME60_21515</name>
</gene>
<evidence type="ECO:0000313" key="2">
    <source>
        <dbReference type="Proteomes" id="UP000729701"/>
    </source>
</evidence>
<reference evidence="1" key="1">
    <citation type="submission" date="2021-05" db="EMBL/GenBank/DDBJ databases">
        <authorList>
            <person name="Pietrasiak N."/>
            <person name="Ward R."/>
            <person name="Stajich J.E."/>
            <person name="Kurbessoian T."/>
        </authorList>
    </citation>
    <scope>NUCLEOTIDE SEQUENCE</scope>
    <source>
        <strain evidence="1">GSE-NOS-MK-12-04C</strain>
    </source>
</reference>
<organism evidence="1 2">
    <name type="scientific">Cyanomargarita calcarea GSE-NOS-MK-12-04C</name>
    <dbReference type="NCBI Taxonomy" id="2839659"/>
    <lineage>
        <taxon>Bacteria</taxon>
        <taxon>Bacillati</taxon>
        <taxon>Cyanobacteriota</taxon>
        <taxon>Cyanophyceae</taxon>
        <taxon>Nostocales</taxon>
        <taxon>Cyanomargaritaceae</taxon>
        <taxon>Cyanomargarita</taxon>
    </lineage>
</organism>
<accession>A0A951QQR5</accession>
<dbReference type="Proteomes" id="UP000729701">
    <property type="component" value="Unassembled WGS sequence"/>
</dbReference>
<proteinExistence type="predicted"/>